<accession>A0A427YWH9</accession>
<reference evidence="5 6" key="1">
    <citation type="submission" date="2018-11" db="EMBL/GenBank/DDBJ databases">
        <title>Genome sequence of Saitozyma podzolica DSM 27192.</title>
        <authorList>
            <person name="Aliyu H."/>
            <person name="Gorte O."/>
            <person name="Ochsenreither K."/>
        </authorList>
    </citation>
    <scope>NUCLEOTIDE SEQUENCE [LARGE SCALE GENOMIC DNA]</scope>
    <source>
        <strain evidence="5 6">DSM 27192</strain>
    </source>
</reference>
<sequence length="281" mass="30392">MTSPQPRIALVTGASSGIGRASAIALNDAGWIVVLTARRKDALEETIAMMGDKKHPKTLAVEADVAVVKDVERLFQVVKKEFGGCQPDSHHEAWPFGPALQLYGSRRIRPASLALTMQNAGMSSFKTPMEDLSLDHFEQVMRVNVTAPFLCSQLAVKIMKEQNPQGGRIINNGSISAYTPRPNAAPYTMSKHAISGLTKTLALDYRQYNIAACQIDVGNAQTSIGLKSDGMLQADGSMRPEPAFNAKYVGDAIVYMANLPLDVNILNQTIMATNMPFVGRG</sequence>
<organism evidence="5 6">
    <name type="scientific">Saitozyma podzolica</name>
    <dbReference type="NCBI Taxonomy" id="1890683"/>
    <lineage>
        <taxon>Eukaryota</taxon>
        <taxon>Fungi</taxon>
        <taxon>Dikarya</taxon>
        <taxon>Basidiomycota</taxon>
        <taxon>Agaricomycotina</taxon>
        <taxon>Tremellomycetes</taxon>
        <taxon>Tremellales</taxon>
        <taxon>Trimorphomycetaceae</taxon>
        <taxon>Saitozyma</taxon>
    </lineage>
</organism>
<keyword evidence="3" id="KW-0560">Oxidoreductase</keyword>
<evidence type="ECO:0000256" key="3">
    <source>
        <dbReference type="ARBA" id="ARBA00023002"/>
    </source>
</evidence>
<dbReference type="PANTHER" id="PTHR43669:SF3">
    <property type="entry name" value="ALCOHOL DEHYDROGENASE, PUTATIVE (AFU_ORTHOLOGUE AFUA_3G03445)-RELATED"/>
    <property type="match status" value="1"/>
</dbReference>
<proteinExistence type="inferred from homology"/>
<evidence type="ECO:0000313" key="6">
    <source>
        <dbReference type="Proteomes" id="UP000279259"/>
    </source>
</evidence>
<name>A0A427YWH9_9TREE</name>
<dbReference type="AlphaFoldDB" id="A0A427YWH9"/>
<dbReference type="InterPro" id="IPR036291">
    <property type="entry name" value="NAD(P)-bd_dom_sf"/>
</dbReference>
<gene>
    <name evidence="5" type="ORF">EHS25_000585</name>
</gene>
<dbReference type="SUPFAM" id="SSF51735">
    <property type="entry name" value="NAD(P)-binding Rossmann-fold domains"/>
    <property type="match status" value="1"/>
</dbReference>
<evidence type="ECO:0000256" key="4">
    <source>
        <dbReference type="RuleBase" id="RU000363"/>
    </source>
</evidence>
<dbReference type="InterPro" id="IPR002347">
    <property type="entry name" value="SDR_fam"/>
</dbReference>
<dbReference type="Pfam" id="PF00106">
    <property type="entry name" value="adh_short"/>
    <property type="match status" value="2"/>
</dbReference>
<dbReference type="GO" id="GO:0016491">
    <property type="term" value="F:oxidoreductase activity"/>
    <property type="evidence" value="ECO:0007669"/>
    <property type="project" value="UniProtKB-KW"/>
</dbReference>
<comment type="caution">
    <text evidence="5">The sequence shown here is derived from an EMBL/GenBank/DDBJ whole genome shotgun (WGS) entry which is preliminary data.</text>
</comment>
<evidence type="ECO:0000256" key="1">
    <source>
        <dbReference type="ARBA" id="ARBA00006484"/>
    </source>
</evidence>
<dbReference type="EMBL" id="RSCD01000001">
    <property type="protein sequence ID" value="RSH95493.1"/>
    <property type="molecule type" value="Genomic_DNA"/>
</dbReference>
<dbReference type="CDD" id="cd05233">
    <property type="entry name" value="SDR_c"/>
    <property type="match status" value="1"/>
</dbReference>
<evidence type="ECO:0000256" key="2">
    <source>
        <dbReference type="ARBA" id="ARBA00022857"/>
    </source>
</evidence>
<dbReference type="Proteomes" id="UP000279259">
    <property type="component" value="Unassembled WGS sequence"/>
</dbReference>
<dbReference type="Gene3D" id="3.40.50.720">
    <property type="entry name" value="NAD(P)-binding Rossmann-like Domain"/>
    <property type="match status" value="1"/>
</dbReference>
<keyword evidence="2" id="KW-0521">NADP</keyword>
<dbReference type="PRINTS" id="PR00080">
    <property type="entry name" value="SDRFAMILY"/>
</dbReference>
<evidence type="ECO:0000313" key="5">
    <source>
        <dbReference type="EMBL" id="RSH95493.1"/>
    </source>
</evidence>
<dbReference type="OrthoDB" id="1933717at2759"/>
<dbReference type="STRING" id="1890683.A0A427YWH9"/>
<dbReference type="PROSITE" id="PS00061">
    <property type="entry name" value="ADH_SHORT"/>
    <property type="match status" value="1"/>
</dbReference>
<protein>
    <submittedName>
        <fullName evidence="5">Uncharacterized protein</fullName>
    </submittedName>
</protein>
<dbReference type="PANTHER" id="PTHR43669">
    <property type="entry name" value="5-KETO-D-GLUCONATE 5-REDUCTASE"/>
    <property type="match status" value="1"/>
</dbReference>
<dbReference type="PRINTS" id="PR00081">
    <property type="entry name" value="GDHRDH"/>
</dbReference>
<comment type="similarity">
    <text evidence="1 4">Belongs to the short-chain dehydrogenases/reductases (SDR) family.</text>
</comment>
<keyword evidence="6" id="KW-1185">Reference proteome</keyword>
<dbReference type="InterPro" id="IPR020904">
    <property type="entry name" value="Sc_DH/Rdtase_CS"/>
</dbReference>